<keyword evidence="2" id="KW-1185">Reference proteome</keyword>
<accession>A0A1C7NWW6</accession>
<proteinExistence type="predicted"/>
<protein>
    <submittedName>
        <fullName evidence="1">Uncharacterized protein</fullName>
    </submittedName>
</protein>
<gene>
    <name evidence="1" type="ORF">ADU59_21925</name>
</gene>
<dbReference type="Proteomes" id="UP000093111">
    <property type="component" value="Unassembled WGS sequence"/>
</dbReference>
<dbReference type="AlphaFoldDB" id="A0A1C7NWW6"/>
<reference evidence="1 2" key="1">
    <citation type="journal article" date="2016" name="Syst. Appl. Microbiol.">
        <title>Pararhizobium polonicum sp. nov. isolated from tumors on stone fruit rootstocks.</title>
        <authorList>
            <person name="Pulawska J."/>
            <person name="Kuzmanovic N."/>
            <person name="Willems A."/>
            <person name="Pothier J.F."/>
        </authorList>
    </citation>
    <scope>NUCLEOTIDE SEQUENCE [LARGE SCALE GENOMIC DNA]</scope>
    <source>
        <strain evidence="1 2">F5.1</strain>
    </source>
</reference>
<dbReference type="EMBL" id="LGLV01000014">
    <property type="protein sequence ID" value="OBZ93505.1"/>
    <property type="molecule type" value="Genomic_DNA"/>
</dbReference>
<name>A0A1C7NWW6_9HYPH</name>
<dbReference type="STRING" id="1612624.ADU59_21925"/>
<organism evidence="1 2">
    <name type="scientific">Pararhizobium polonicum</name>
    <dbReference type="NCBI Taxonomy" id="1612624"/>
    <lineage>
        <taxon>Bacteria</taxon>
        <taxon>Pseudomonadati</taxon>
        <taxon>Pseudomonadota</taxon>
        <taxon>Alphaproteobacteria</taxon>
        <taxon>Hyphomicrobiales</taxon>
        <taxon>Rhizobiaceae</taxon>
        <taxon>Rhizobium/Agrobacterium group</taxon>
        <taxon>Pararhizobium</taxon>
    </lineage>
</organism>
<sequence>MPRSLAYIFKLPLVGKTSPGSTPDGAGVFSAELGSPFRYSLERDFDAALSQQIFYMTQA</sequence>
<comment type="caution">
    <text evidence="1">The sequence shown here is derived from an EMBL/GenBank/DDBJ whole genome shotgun (WGS) entry which is preliminary data.</text>
</comment>
<evidence type="ECO:0000313" key="2">
    <source>
        <dbReference type="Proteomes" id="UP000093111"/>
    </source>
</evidence>
<evidence type="ECO:0000313" key="1">
    <source>
        <dbReference type="EMBL" id="OBZ93505.1"/>
    </source>
</evidence>